<organism evidence="3">
    <name type="scientific">marine metagenome</name>
    <dbReference type="NCBI Taxonomy" id="408172"/>
    <lineage>
        <taxon>unclassified sequences</taxon>
        <taxon>metagenomes</taxon>
        <taxon>ecological metagenomes</taxon>
    </lineage>
</organism>
<evidence type="ECO:0000313" key="3">
    <source>
        <dbReference type="EMBL" id="SVA11738.1"/>
    </source>
</evidence>
<gene>
    <name evidence="3" type="ORF">METZ01_LOCUS64592</name>
</gene>
<dbReference type="Pfam" id="PF13581">
    <property type="entry name" value="HATPase_c_2"/>
    <property type="match status" value="1"/>
</dbReference>
<dbReference type="PANTHER" id="PTHR35526:SF3">
    <property type="entry name" value="ANTI-SIGMA-F FACTOR RSBW"/>
    <property type="match status" value="1"/>
</dbReference>
<dbReference type="GO" id="GO:0004674">
    <property type="term" value="F:protein serine/threonine kinase activity"/>
    <property type="evidence" value="ECO:0007669"/>
    <property type="project" value="UniProtKB-KW"/>
</dbReference>
<keyword evidence="1" id="KW-0418">Kinase</keyword>
<name>A0A381T820_9ZZZZ</name>
<keyword evidence="1" id="KW-0723">Serine/threonine-protein kinase</keyword>
<feature type="domain" description="Histidine kinase/HSP90-like ATPase" evidence="2">
    <location>
        <begin position="30"/>
        <end position="146"/>
    </location>
</feature>
<dbReference type="InterPro" id="IPR036890">
    <property type="entry name" value="HATPase_C_sf"/>
</dbReference>
<dbReference type="EMBL" id="UINC01004094">
    <property type="protein sequence ID" value="SVA11738.1"/>
    <property type="molecule type" value="Genomic_DNA"/>
</dbReference>
<proteinExistence type="predicted"/>
<dbReference type="AlphaFoldDB" id="A0A381T820"/>
<keyword evidence="1" id="KW-0808">Transferase</keyword>
<reference evidence="3" key="1">
    <citation type="submission" date="2018-05" db="EMBL/GenBank/DDBJ databases">
        <authorList>
            <person name="Lanie J.A."/>
            <person name="Ng W.-L."/>
            <person name="Kazmierczak K.M."/>
            <person name="Andrzejewski T.M."/>
            <person name="Davidsen T.M."/>
            <person name="Wayne K.J."/>
            <person name="Tettelin H."/>
            <person name="Glass J.I."/>
            <person name="Rusch D."/>
            <person name="Podicherti R."/>
            <person name="Tsui H.-C.T."/>
            <person name="Winkler M.E."/>
        </authorList>
    </citation>
    <scope>NUCLEOTIDE SEQUENCE</scope>
</reference>
<dbReference type="SUPFAM" id="SSF55874">
    <property type="entry name" value="ATPase domain of HSP90 chaperone/DNA topoisomerase II/histidine kinase"/>
    <property type="match status" value="1"/>
</dbReference>
<evidence type="ECO:0000256" key="1">
    <source>
        <dbReference type="ARBA" id="ARBA00022527"/>
    </source>
</evidence>
<protein>
    <recommendedName>
        <fullName evidence="2">Histidine kinase/HSP90-like ATPase domain-containing protein</fullName>
    </recommendedName>
</protein>
<evidence type="ECO:0000259" key="2">
    <source>
        <dbReference type="Pfam" id="PF13581"/>
    </source>
</evidence>
<dbReference type="InterPro" id="IPR003594">
    <property type="entry name" value="HATPase_dom"/>
</dbReference>
<dbReference type="InterPro" id="IPR050267">
    <property type="entry name" value="Anti-sigma-factor_SerPK"/>
</dbReference>
<dbReference type="Gene3D" id="3.30.565.10">
    <property type="entry name" value="Histidine kinase-like ATPase, C-terminal domain"/>
    <property type="match status" value="1"/>
</dbReference>
<sequence>MNADPPSVEVRNLVRLEFRSHLDMLDFVQVVGDELGRLVGLDDDSLHWVGVAVQEAVVNAIKHGNRRVEEKLVTVEFGLVPAIAPRQLRVRVVDQGEGFDPVEVADPLAPENLLSSSGRGLFFMRNFMDDVILRRCPTGGMEVVMVTKAGGVGA</sequence>
<accession>A0A381T820</accession>
<dbReference type="PANTHER" id="PTHR35526">
    <property type="entry name" value="ANTI-SIGMA-F FACTOR RSBW-RELATED"/>
    <property type="match status" value="1"/>
</dbReference>
<dbReference type="CDD" id="cd16936">
    <property type="entry name" value="HATPase_RsbW-like"/>
    <property type="match status" value="1"/>
</dbReference>